<name>A0A0L6JU17_9FIRM</name>
<dbReference type="RefSeq" id="WP_036935763.1">
    <property type="nucleotide sequence ID" value="NZ_JQKC01000001.1"/>
</dbReference>
<dbReference type="STRING" id="398512.Bccel_4582"/>
<reference evidence="2" key="1">
    <citation type="submission" date="2015-07" db="EMBL/GenBank/DDBJ databases">
        <title>Near-Complete Genome Sequence of the Cellulolytic Bacterium Bacteroides (Pseudobacteroides) cellulosolvens ATCC 35603.</title>
        <authorList>
            <person name="Dassa B."/>
            <person name="Utturkar S.M."/>
            <person name="Klingeman D.M."/>
            <person name="Hurt R.A."/>
            <person name="Keller M."/>
            <person name="Xu J."/>
            <person name="Reddy Y.H.K."/>
            <person name="Borovok I."/>
            <person name="Grinberg I.R."/>
            <person name="Lamed R."/>
            <person name="Zhivin O."/>
            <person name="Bayer E.A."/>
            <person name="Brown S.D."/>
        </authorList>
    </citation>
    <scope>NUCLEOTIDE SEQUENCE [LARGE SCALE GENOMIC DNA]</scope>
    <source>
        <strain evidence="2">DSM 2933</strain>
    </source>
</reference>
<dbReference type="EMBL" id="LGTC01000001">
    <property type="protein sequence ID" value="KNY29308.1"/>
    <property type="molecule type" value="Genomic_DNA"/>
</dbReference>
<dbReference type="eggNOG" id="ENOG503329I">
    <property type="taxonomic scope" value="Bacteria"/>
</dbReference>
<proteinExistence type="predicted"/>
<evidence type="ECO:0000313" key="1">
    <source>
        <dbReference type="EMBL" id="KNY29308.1"/>
    </source>
</evidence>
<comment type="caution">
    <text evidence="1">The sequence shown here is derived from an EMBL/GenBank/DDBJ whole genome shotgun (WGS) entry which is preliminary data.</text>
</comment>
<dbReference type="Proteomes" id="UP000036923">
    <property type="component" value="Unassembled WGS sequence"/>
</dbReference>
<evidence type="ECO:0000313" key="2">
    <source>
        <dbReference type="Proteomes" id="UP000036923"/>
    </source>
</evidence>
<sequence length="125" mass="13596">MPYIYSSAESLVNHTKAGSGQCVALVQIYAGAPHGASENWKQGVKVRDNTDIAVGTAIATFIDGRYPNLRTGNHAALYLSQDNRGVWVVDQNIPKYNGKIGKRYIRFKGGVGSASNDGDQYYVIE</sequence>
<dbReference type="OrthoDB" id="1551241at2"/>
<dbReference type="NCBIfam" id="NF033857">
    <property type="entry name" value="BPSL0067_fam"/>
    <property type="match status" value="1"/>
</dbReference>
<dbReference type="InterPro" id="IPR047746">
    <property type="entry name" value="Dae2/Tae2-like"/>
</dbReference>
<evidence type="ECO:0008006" key="3">
    <source>
        <dbReference type="Google" id="ProtNLM"/>
    </source>
</evidence>
<accession>A0A0L6JU17</accession>
<protein>
    <recommendedName>
        <fullName evidence="3">BPSL0067 family protein</fullName>
    </recommendedName>
</protein>
<gene>
    <name evidence="1" type="ORF">Bccel_4582</name>
</gene>
<dbReference type="AlphaFoldDB" id="A0A0L6JU17"/>
<keyword evidence="2" id="KW-1185">Reference proteome</keyword>
<organism evidence="1 2">
    <name type="scientific">Pseudobacteroides cellulosolvens ATCC 35603 = DSM 2933</name>
    <dbReference type="NCBI Taxonomy" id="398512"/>
    <lineage>
        <taxon>Bacteria</taxon>
        <taxon>Bacillati</taxon>
        <taxon>Bacillota</taxon>
        <taxon>Clostridia</taxon>
        <taxon>Eubacteriales</taxon>
        <taxon>Oscillospiraceae</taxon>
        <taxon>Pseudobacteroides</taxon>
    </lineage>
</organism>